<feature type="region of interest" description="Disordered" evidence="8">
    <location>
        <begin position="29"/>
        <end position="59"/>
    </location>
</feature>
<reference evidence="10" key="2">
    <citation type="submission" date="2025-09" db="UniProtKB">
        <authorList>
            <consortium name="Ensembl"/>
        </authorList>
    </citation>
    <scope>IDENTIFICATION</scope>
</reference>
<evidence type="ECO:0000256" key="2">
    <source>
        <dbReference type="ARBA" id="ARBA00009908"/>
    </source>
</evidence>
<feature type="compositionally biased region" description="Polar residues" evidence="8">
    <location>
        <begin position="280"/>
        <end position="290"/>
    </location>
</feature>
<feature type="region of interest" description="Disordered" evidence="8">
    <location>
        <begin position="241"/>
        <end position="324"/>
    </location>
</feature>
<dbReference type="InterPro" id="IPR043445">
    <property type="entry name" value="TMEPAI/LRAD4"/>
</dbReference>
<feature type="transmembrane region" description="Helical" evidence="9">
    <location>
        <begin position="86"/>
        <end position="112"/>
    </location>
</feature>
<evidence type="ECO:0000256" key="5">
    <source>
        <dbReference type="ARBA" id="ARBA00022753"/>
    </source>
</evidence>
<evidence type="ECO:0000256" key="6">
    <source>
        <dbReference type="ARBA" id="ARBA00022989"/>
    </source>
</evidence>
<reference evidence="10" key="1">
    <citation type="submission" date="2025-08" db="UniProtKB">
        <authorList>
            <consortium name="Ensembl"/>
        </authorList>
    </citation>
    <scope>IDENTIFICATION</scope>
</reference>
<proteinExistence type="inferred from homology"/>
<evidence type="ECO:0000256" key="3">
    <source>
        <dbReference type="ARBA" id="ARBA00022692"/>
    </source>
</evidence>
<dbReference type="KEGG" id="sdu:111230576"/>
<dbReference type="GO" id="GO:0000139">
    <property type="term" value="C:Golgi membrane"/>
    <property type="evidence" value="ECO:0007669"/>
    <property type="project" value="TreeGrafter"/>
</dbReference>
<dbReference type="GeneTree" id="ENSGT00390000000724"/>
<evidence type="ECO:0000256" key="4">
    <source>
        <dbReference type="ARBA" id="ARBA00022700"/>
    </source>
</evidence>
<keyword evidence="5" id="KW-0967">Endosome</keyword>
<dbReference type="PANTHER" id="PTHR16514:SF4">
    <property type="entry name" value="LOW-DENSITY LIPOPROTEIN RECEPTOR CLASS A DOMAIN-CONTAINING PROTEIN 4"/>
    <property type="match status" value="1"/>
</dbReference>
<protein>
    <submittedName>
        <fullName evidence="10">Low density lipoprotein receptor class A domain containing 4a</fullName>
    </submittedName>
</protein>
<evidence type="ECO:0000256" key="7">
    <source>
        <dbReference type="ARBA" id="ARBA00023136"/>
    </source>
</evidence>
<keyword evidence="11" id="KW-1185">Reference proteome</keyword>
<keyword evidence="6 9" id="KW-1133">Transmembrane helix</keyword>
<accession>A0A3B4U4B4</accession>
<sequence length="324" mass="35848">MNHTELQGRDVGCVLGLGADRLRDRSLLSAPRQPAGGSAPRRLGAPRRSENTAVPGRSSDTRANGFYSCSCARPQNQGMDISELEFVQIIIILLVMTLMVVLIVCLLSHYWLPALTFLSRLGHAQRHQATQLDGAVWRDSVLTQQRNAEVTRGHLTNSLPPFMQQQQLCRLQPTYPYLQQELINLPPLICLSDGEELLPYKGPCRLQLRPPEQQLELSRAAVRAPPNRTVFDRDRIDIYTHSKSPRAPSSNTGLDAARARMEGSPPSYSKVMGDYAGSTARYSQYSNNAPPTDGRSGRDRSQTVFHAGSRRPESTAEASSDLNS</sequence>
<comment type="subcellular location">
    <subcellularLocation>
        <location evidence="1">Early endosome membrane</location>
        <topology evidence="1">Single-pass membrane protein</topology>
    </subcellularLocation>
</comment>
<dbReference type="GeneID" id="111230576"/>
<evidence type="ECO:0000256" key="8">
    <source>
        <dbReference type="SAM" id="MobiDB-lite"/>
    </source>
</evidence>
<dbReference type="PANTHER" id="PTHR16514">
    <property type="entry name" value="LOW DENSITY LIPOPROTEIN RECEPTOR CLASS A DOMAIN-CONTAINING 4A"/>
    <property type="match status" value="1"/>
</dbReference>
<evidence type="ECO:0000256" key="1">
    <source>
        <dbReference type="ARBA" id="ARBA00004391"/>
    </source>
</evidence>
<evidence type="ECO:0000313" key="10">
    <source>
        <dbReference type="Ensembl" id="ENSSDUP00000013426.1"/>
    </source>
</evidence>
<dbReference type="RefSeq" id="XP_022613078.1">
    <property type="nucleotide sequence ID" value="XM_022757357.1"/>
</dbReference>
<dbReference type="GO" id="GO:0031901">
    <property type="term" value="C:early endosome membrane"/>
    <property type="evidence" value="ECO:0007669"/>
    <property type="project" value="UniProtKB-SubCell"/>
</dbReference>
<organism evidence="10 11">
    <name type="scientific">Seriola dumerili</name>
    <name type="common">Greater amberjack</name>
    <name type="synonym">Caranx dumerili</name>
    <dbReference type="NCBI Taxonomy" id="41447"/>
    <lineage>
        <taxon>Eukaryota</taxon>
        <taxon>Metazoa</taxon>
        <taxon>Chordata</taxon>
        <taxon>Craniata</taxon>
        <taxon>Vertebrata</taxon>
        <taxon>Euteleostomi</taxon>
        <taxon>Actinopterygii</taxon>
        <taxon>Neopterygii</taxon>
        <taxon>Teleostei</taxon>
        <taxon>Neoteleostei</taxon>
        <taxon>Acanthomorphata</taxon>
        <taxon>Carangaria</taxon>
        <taxon>Carangiformes</taxon>
        <taxon>Carangidae</taxon>
        <taxon>Seriola</taxon>
    </lineage>
</organism>
<evidence type="ECO:0000313" key="11">
    <source>
        <dbReference type="Proteomes" id="UP000261420"/>
    </source>
</evidence>
<dbReference type="Proteomes" id="UP000261420">
    <property type="component" value="Unplaced"/>
</dbReference>
<keyword evidence="3 9" id="KW-0812">Transmembrane</keyword>
<keyword evidence="4" id="KW-0734">Signal transduction inhibitor</keyword>
<dbReference type="AlphaFoldDB" id="A0A3B4U4B4"/>
<keyword evidence="7 9" id="KW-0472">Membrane</keyword>
<dbReference type="Ensembl" id="ENSSDUT00000013670.1">
    <property type="protein sequence ID" value="ENSSDUP00000013426.1"/>
    <property type="gene ID" value="ENSSDUG00000009755.1"/>
</dbReference>
<dbReference type="GO" id="GO:0030512">
    <property type="term" value="P:negative regulation of transforming growth factor beta receptor signaling pathway"/>
    <property type="evidence" value="ECO:0007669"/>
    <property type="project" value="InterPro"/>
</dbReference>
<evidence type="ECO:0000256" key="9">
    <source>
        <dbReference type="SAM" id="Phobius"/>
    </source>
</evidence>
<comment type="similarity">
    <text evidence="2">Belongs to the PMEPA1 family.</text>
</comment>
<name>A0A3B4U4B4_SERDU</name>
<dbReference type="GO" id="GO:0070412">
    <property type="term" value="F:R-SMAD binding"/>
    <property type="evidence" value="ECO:0007669"/>
    <property type="project" value="InterPro"/>
</dbReference>